<feature type="transmembrane region" description="Helical" evidence="1">
    <location>
        <begin position="110"/>
        <end position="126"/>
    </location>
</feature>
<accession>A0A1F6A9T9</accession>
<name>A0A1F6A9T9_9BACT</name>
<evidence type="ECO:0000313" key="3">
    <source>
        <dbReference type="Proteomes" id="UP000177092"/>
    </source>
</evidence>
<feature type="transmembrane region" description="Helical" evidence="1">
    <location>
        <begin position="179"/>
        <end position="200"/>
    </location>
</feature>
<feature type="transmembrane region" description="Helical" evidence="1">
    <location>
        <begin position="75"/>
        <end position="103"/>
    </location>
</feature>
<feature type="transmembrane region" description="Helical" evidence="1">
    <location>
        <begin position="264"/>
        <end position="283"/>
    </location>
</feature>
<feature type="transmembrane region" description="Helical" evidence="1">
    <location>
        <begin position="337"/>
        <end position="356"/>
    </location>
</feature>
<dbReference type="AlphaFoldDB" id="A0A1F6A9T9"/>
<dbReference type="STRING" id="1798384.A3D03_02360"/>
<evidence type="ECO:0000256" key="1">
    <source>
        <dbReference type="SAM" id="Phobius"/>
    </source>
</evidence>
<feature type="transmembrane region" description="Helical" evidence="1">
    <location>
        <begin position="12"/>
        <end position="31"/>
    </location>
</feature>
<sequence>MKKILSDTIKNFFYILFPFIVIFLGTIYPSGDSDLGWHLKYGEYFFRTGKILRENTLSTMMPGFTWINSSWGTDLISYLIFHFSGFWGLSLTAALIIALILYIFKKSFKLSFWEISLLFPIILYMEQPMFAVSFRGQLLSFLGLAVLYYLLVNYQNGRKKMIFFCLPLFWLWSNIHGEFILGLGIFFLWAVAFILSKISFRGWKNIFSPLKEYLDLILSFILSVFAAVINPFGWEVYHEAVKHFNNPALKDIIEWISFERFSLLWWNLVIWEILIMLSILIHLEKKKLKENLPWLVPTFLILIMSYLVRRYNWVLLLISIPVVRIFFQTIRPKKRILADILSFTVLGGFYFYVISFQIPLANIFHMDWDRYCTDFVKCSPKSVEYVANNKLAGDDLLTFYNWGGWIIWNYPEVKPGIDGRMHLWRDDKGYSAFDEYYPLEQNIKDIDNSRYSKVLINTSKPLYKKLIKLVDQGRWKLLYRDDLAAVFSKNIVK</sequence>
<feature type="transmembrane region" description="Helical" evidence="1">
    <location>
        <begin position="212"/>
        <end position="234"/>
    </location>
</feature>
<feature type="transmembrane region" description="Helical" evidence="1">
    <location>
        <begin position="132"/>
        <end position="150"/>
    </location>
</feature>
<keyword evidence="1" id="KW-0812">Transmembrane</keyword>
<keyword evidence="1" id="KW-1133">Transmembrane helix</keyword>
<reference evidence="2 3" key="1">
    <citation type="journal article" date="2016" name="Nat. Commun.">
        <title>Thousands of microbial genomes shed light on interconnected biogeochemical processes in an aquifer system.</title>
        <authorList>
            <person name="Anantharaman K."/>
            <person name="Brown C.T."/>
            <person name="Hug L.A."/>
            <person name="Sharon I."/>
            <person name="Castelle C.J."/>
            <person name="Probst A.J."/>
            <person name="Thomas B.C."/>
            <person name="Singh A."/>
            <person name="Wilkins M.J."/>
            <person name="Karaoz U."/>
            <person name="Brodie E.L."/>
            <person name="Williams K.H."/>
            <person name="Hubbard S.S."/>
            <person name="Banfield J.F."/>
        </authorList>
    </citation>
    <scope>NUCLEOTIDE SEQUENCE [LARGE SCALE GENOMIC DNA]</scope>
</reference>
<dbReference type="EMBL" id="MFJN01000020">
    <property type="protein sequence ID" value="OGG21540.1"/>
    <property type="molecule type" value="Genomic_DNA"/>
</dbReference>
<comment type="caution">
    <text evidence="2">The sequence shown here is derived from an EMBL/GenBank/DDBJ whole genome shotgun (WGS) entry which is preliminary data.</text>
</comment>
<proteinExistence type="predicted"/>
<keyword evidence="1" id="KW-0472">Membrane</keyword>
<organism evidence="2 3">
    <name type="scientific">Candidatus Gottesmanbacteria bacterium RIFCSPHIGHO2_02_FULL_40_13</name>
    <dbReference type="NCBI Taxonomy" id="1798384"/>
    <lineage>
        <taxon>Bacteria</taxon>
        <taxon>Candidatus Gottesmaniibacteriota</taxon>
    </lineage>
</organism>
<dbReference type="Proteomes" id="UP000177092">
    <property type="component" value="Unassembled WGS sequence"/>
</dbReference>
<evidence type="ECO:0000313" key="2">
    <source>
        <dbReference type="EMBL" id="OGG21540.1"/>
    </source>
</evidence>
<feature type="transmembrane region" description="Helical" evidence="1">
    <location>
        <begin position="292"/>
        <end position="308"/>
    </location>
</feature>
<protein>
    <recommendedName>
        <fullName evidence="4">Glycosyltransferase RgtA/B/C/D-like domain-containing protein</fullName>
    </recommendedName>
</protein>
<evidence type="ECO:0008006" key="4">
    <source>
        <dbReference type="Google" id="ProtNLM"/>
    </source>
</evidence>
<gene>
    <name evidence="2" type="ORF">A3D03_02360</name>
</gene>